<sequence>MFLICSPVTWMPALRVFGESSGRSSGGLSRLVNLICRVSPTFTRSTSGLGRLPGRSMALPGPSGSSCRMGTTSRASA</sequence>
<dbReference type="Proteomes" id="UP000075502">
    <property type="component" value="Unassembled WGS sequence"/>
</dbReference>
<evidence type="ECO:0000256" key="1">
    <source>
        <dbReference type="SAM" id="MobiDB-lite"/>
    </source>
</evidence>
<reference evidence="2 3" key="1">
    <citation type="submission" date="2014-02" db="EMBL/GenBank/DDBJ databases">
        <title>The small core and large imbalanced accessory genome model reveals a collaborative survival strategy of Sorangium cellulosum strains in nature.</title>
        <authorList>
            <person name="Han K."/>
            <person name="Peng R."/>
            <person name="Blom J."/>
            <person name="Li Y.-Z."/>
        </authorList>
    </citation>
    <scope>NUCLEOTIDE SEQUENCE [LARGE SCALE GENOMIC DNA]</scope>
    <source>
        <strain evidence="2 3">So0007-03</strain>
    </source>
</reference>
<proteinExistence type="predicted"/>
<protein>
    <submittedName>
        <fullName evidence="2">Uncharacterized protein</fullName>
    </submittedName>
</protein>
<evidence type="ECO:0000313" key="3">
    <source>
        <dbReference type="Proteomes" id="UP000075502"/>
    </source>
</evidence>
<feature type="region of interest" description="Disordered" evidence="1">
    <location>
        <begin position="46"/>
        <end position="77"/>
    </location>
</feature>
<dbReference type="EMBL" id="JEME01002758">
    <property type="protein sequence ID" value="KYG03249.1"/>
    <property type="molecule type" value="Genomic_DNA"/>
</dbReference>
<gene>
    <name evidence="2" type="ORF">BE21_04675</name>
</gene>
<comment type="caution">
    <text evidence="2">The sequence shown here is derived from an EMBL/GenBank/DDBJ whole genome shotgun (WGS) entry which is preliminary data.</text>
</comment>
<evidence type="ECO:0000313" key="2">
    <source>
        <dbReference type="EMBL" id="KYG03249.1"/>
    </source>
</evidence>
<dbReference type="AlphaFoldDB" id="A0A150TEX2"/>
<name>A0A150TEX2_SORCE</name>
<organism evidence="2 3">
    <name type="scientific">Sorangium cellulosum</name>
    <name type="common">Polyangium cellulosum</name>
    <dbReference type="NCBI Taxonomy" id="56"/>
    <lineage>
        <taxon>Bacteria</taxon>
        <taxon>Pseudomonadati</taxon>
        <taxon>Myxococcota</taxon>
        <taxon>Polyangia</taxon>
        <taxon>Polyangiales</taxon>
        <taxon>Polyangiaceae</taxon>
        <taxon>Sorangium</taxon>
    </lineage>
</organism>
<feature type="compositionally biased region" description="Polar residues" evidence="1">
    <location>
        <begin position="63"/>
        <end position="77"/>
    </location>
</feature>
<accession>A0A150TEX2</accession>